<dbReference type="SUPFAM" id="SSF55729">
    <property type="entry name" value="Acyl-CoA N-acyltransferases (Nat)"/>
    <property type="match status" value="1"/>
</dbReference>
<gene>
    <name evidence="2" type="ORF">LCGC14_0776980</name>
</gene>
<evidence type="ECO:0000259" key="1">
    <source>
        <dbReference type="PROSITE" id="PS51186"/>
    </source>
</evidence>
<dbReference type="InterPro" id="IPR000182">
    <property type="entry name" value="GNAT_dom"/>
</dbReference>
<sequence length="169" mass="19651">MTLFTQRLSMYQIEESDWPLFLALHRDPQVLKYCFDMPMESLVRNRFEIRLPKWNAKSRHPLCLLIINNQTKQPVGVTGFAYDGETAELGYLLLPEYFNKGYATESLRAVIDWAWKECGIRQFKAVVTRGNIGSERVLSKCGLTHIDTLFKVHTIGEKLYDDLIYTLKV</sequence>
<dbReference type="Pfam" id="PF13302">
    <property type="entry name" value="Acetyltransf_3"/>
    <property type="match status" value="1"/>
</dbReference>
<dbReference type="InterPro" id="IPR016181">
    <property type="entry name" value="Acyl_CoA_acyltransferase"/>
</dbReference>
<reference evidence="2" key="1">
    <citation type="journal article" date="2015" name="Nature">
        <title>Complex archaea that bridge the gap between prokaryotes and eukaryotes.</title>
        <authorList>
            <person name="Spang A."/>
            <person name="Saw J.H."/>
            <person name="Jorgensen S.L."/>
            <person name="Zaremba-Niedzwiedzka K."/>
            <person name="Martijn J."/>
            <person name="Lind A.E."/>
            <person name="van Eijk R."/>
            <person name="Schleper C."/>
            <person name="Guy L."/>
            <person name="Ettema T.J."/>
        </authorList>
    </citation>
    <scope>NUCLEOTIDE SEQUENCE</scope>
</reference>
<accession>A0A0F9SGG8</accession>
<dbReference type="CDD" id="cd04301">
    <property type="entry name" value="NAT_SF"/>
    <property type="match status" value="1"/>
</dbReference>
<feature type="domain" description="N-acetyltransferase" evidence="1">
    <location>
        <begin position="8"/>
        <end position="169"/>
    </location>
</feature>
<protein>
    <recommendedName>
        <fullName evidence="1">N-acetyltransferase domain-containing protein</fullName>
    </recommendedName>
</protein>
<dbReference type="EMBL" id="LAZR01001989">
    <property type="protein sequence ID" value="KKN36096.1"/>
    <property type="molecule type" value="Genomic_DNA"/>
</dbReference>
<dbReference type="PANTHER" id="PTHR43792">
    <property type="entry name" value="GNAT FAMILY, PUTATIVE (AFU_ORTHOLOGUE AFUA_3G00765)-RELATED-RELATED"/>
    <property type="match status" value="1"/>
</dbReference>
<dbReference type="GO" id="GO:0016747">
    <property type="term" value="F:acyltransferase activity, transferring groups other than amino-acyl groups"/>
    <property type="evidence" value="ECO:0007669"/>
    <property type="project" value="InterPro"/>
</dbReference>
<dbReference type="InterPro" id="IPR051531">
    <property type="entry name" value="N-acetyltransferase"/>
</dbReference>
<evidence type="ECO:0000313" key="2">
    <source>
        <dbReference type="EMBL" id="KKN36096.1"/>
    </source>
</evidence>
<dbReference type="PROSITE" id="PS51186">
    <property type="entry name" value="GNAT"/>
    <property type="match status" value="1"/>
</dbReference>
<proteinExistence type="predicted"/>
<dbReference type="PANTHER" id="PTHR43792:SF1">
    <property type="entry name" value="N-ACETYLTRANSFERASE DOMAIN-CONTAINING PROTEIN"/>
    <property type="match status" value="1"/>
</dbReference>
<name>A0A0F9SGG8_9ZZZZ</name>
<dbReference type="AlphaFoldDB" id="A0A0F9SGG8"/>
<dbReference type="Gene3D" id="3.40.630.30">
    <property type="match status" value="1"/>
</dbReference>
<organism evidence="2">
    <name type="scientific">marine sediment metagenome</name>
    <dbReference type="NCBI Taxonomy" id="412755"/>
    <lineage>
        <taxon>unclassified sequences</taxon>
        <taxon>metagenomes</taxon>
        <taxon>ecological metagenomes</taxon>
    </lineage>
</organism>
<comment type="caution">
    <text evidence="2">The sequence shown here is derived from an EMBL/GenBank/DDBJ whole genome shotgun (WGS) entry which is preliminary data.</text>
</comment>